<reference evidence="1" key="2">
    <citation type="journal article" date="2015" name="Data Brief">
        <title>Shoot transcriptome of the giant reed, Arundo donax.</title>
        <authorList>
            <person name="Barrero R.A."/>
            <person name="Guerrero F.D."/>
            <person name="Moolhuijzen P."/>
            <person name="Goolsby J.A."/>
            <person name="Tidwell J."/>
            <person name="Bellgard S.E."/>
            <person name="Bellgard M.I."/>
        </authorList>
    </citation>
    <scope>NUCLEOTIDE SEQUENCE</scope>
    <source>
        <tissue evidence="1">Shoot tissue taken approximately 20 cm above the soil surface</tissue>
    </source>
</reference>
<dbReference type="EMBL" id="GBRH01281281">
    <property type="protein sequence ID" value="JAD16614.1"/>
    <property type="molecule type" value="Transcribed_RNA"/>
</dbReference>
<proteinExistence type="predicted"/>
<reference evidence="1" key="1">
    <citation type="submission" date="2014-09" db="EMBL/GenBank/DDBJ databases">
        <authorList>
            <person name="Magalhaes I.L.F."/>
            <person name="Oliveira U."/>
            <person name="Santos F.R."/>
            <person name="Vidigal T.H.D.A."/>
            <person name="Brescovit A.D."/>
            <person name="Santos A.J."/>
        </authorList>
    </citation>
    <scope>NUCLEOTIDE SEQUENCE</scope>
    <source>
        <tissue evidence="1">Shoot tissue taken approximately 20 cm above the soil surface</tissue>
    </source>
</reference>
<name>A0A0A9GEE4_ARUDO</name>
<evidence type="ECO:0000313" key="1">
    <source>
        <dbReference type="EMBL" id="JAE19018.1"/>
    </source>
</evidence>
<accession>A0A0A9GEE4</accession>
<sequence>MSYYFLGCFNFYPTKNVYHVCILDDCRARLYKTSFLAIRAGYNNHASEVC</sequence>
<dbReference type="EMBL" id="GBRH01178878">
    <property type="protein sequence ID" value="JAE19018.1"/>
    <property type="molecule type" value="Transcribed_RNA"/>
</dbReference>
<protein>
    <submittedName>
        <fullName evidence="1">Uncharacterized protein</fullName>
    </submittedName>
</protein>
<organism evidence="1">
    <name type="scientific">Arundo donax</name>
    <name type="common">Giant reed</name>
    <name type="synonym">Donax arundinaceus</name>
    <dbReference type="NCBI Taxonomy" id="35708"/>
    <lineage>
        <taxon>Eukaryota</taxon>
        <taxon>Viridiplantae</taxon>
        <taxon>Streptophyta</taxon>
        <taxon>Embryophyta</taxon>
        <taxon>Tracheophyta</taxon>
        <taxon>Spermatophyta</taxon>
        <taxon>Magnoliopsida</taxon>
        <taxon>Liliopsida</taxon>
        <taxon>Poales</taxon>
        <taxon>Poaceae</taxon>
        <taxon>PACMAD clade</taxon>
        <taxon>Arundinoideae</taxon>
        <taxon>Arundineae</taxon>
        <taxon>Arundo</taxon>
    </lineage>
</organism>
<dbReference type="AlphaFoldDB" id="A0A0A9GEE4"/>